<organism evidence="1 3">
    <name type="scientific">Medicago truncatula</name>
    <name type="common">Barrel medic</name>
    <name type="synonym">Medicago tribuloides</name>
    <dbReference type="NCBI Taxonomy" id="3880"/>
    <lineage>
        <taxon>Eukaryota</taxon>
        <taxon>Viridiplantae</taxon>
        <taxon>Streptophyta</taxon>
        <taxon>Embryophyta</taxon>
        <taxon>Tracheophyta</taxon>
        <taxon>Spermatophyta</taxon>
        <taxon>Magnoliopsida</taxon>
        <taxon>eudicotyledons</taxon>
        <taxon>Gunneridae</taxon>
        <taxon>Pentapetalae</taxon>
        <taxon>rosids</taxon>
        <taxon>fabids</taxon>
        <taxon>Fabales</taxon>
        <taxon>Fabaceae</taxon>
        <taxon>Papilionoideae</taxon>
        <taxon>50 kb inversion clade</taxon>
        <taxon>NPAAA clade</taxon>
        <taxon>Hologalegina</taxon>
        <taxon>IRL clade</taxon>
        <taxon>Trifolieae</taxon>
        <taxon>Medicago</taxon>
    </lineage>
</organism>
<dbReference type="PaxDb" id="3880-AET02881"/>
<accession>A0A0C3Y0T8</accession>
<dbReference type="AlphaFoldDB" id="G7LB16"/>
<reference evidence="2" key="3">
    <citation type="submission" date="2015-04" db="UniProtKB">
        <authorList>
            <consortium name="EnsemblPlants"/>
        </authorList>
    </citation>
    <scope>IDENTIFICATION</scope>
    <source>
        <strain evidence="2">cv. Jemalong A17</strain>
    </source>
</reference>
<dbReference type="eggNOG" id="KOG0987">
    <property type="taxonomic scope" value="Eukaryota"/>
</dbReference>
<reference evidence="1 3" key="2">
    <citation type="journal article" date="2014" name="BMC Genomics">
        <title>An improved genome release (version Mt4.0) for the model legume Medicago truncatula.</title>
        <authorList>
            <person name="Tang H."/>
            <person name="Krishnakumar V."/>
            <person name="Bidwell S."/>
            <person name="Rosen B."/>
            <person name="Chan A."/>
            <person name="Zhou S."/>
            <person name="Gentzbittel L."/>
            <person name="Childs K.L."/>
            <person name="Yandell M."/>
            <person name="Gundlach H."/>
            <person name="Mayer K.F."/>
            <person name="Schwartz D.C."/>
            <person name="Town C.D."/>
        </authorList>
    </citation>
    <scope>GENOME REANNOTATION</scope>
    <source>
        <strain evidence="2 3">cv. Jemalong A17</strain>
    </source>
</reference>
<protein>
    <submittedName>
        <fullName evidence="1 2">Uncharacterized protein</fullName>
    </submittedName>
</protein>
<gene>
    <name evidence="1" type="ordered locus">MTR_8g056990</name>
</gene>
<accession>G7LB16</accession>
<dbReference type="HOGENOM" id="CLU_2816333_0_0_1"/>
<dbReference type="Proteomes" id="UP000002051">
    <property type="component" value="Chromosome 8"/>
</dbReference>
<dbReference type="EnsemblPlants" id="AET02881">
    <property type="protein sequence ID" value="AET02881"/>
    <property type="gene ID" value="MTR_8g056990"/>
</dbReference>
<sequence>MGQFVLEGKVITGSNIGDKVYIPILSLTSSDTRISFKFNVDSFIYLWYIPQPVLSHGQLYVAISRAT</sequence>
<proteinExistence type="predicted"/>
<dbReference type="EMBL" id="CM001224">
    <property type="protein sequence ID" value="AET02881.2"/>
    <property type="molecule type" value="Genomic_DNA"/>
</dbReference>
<evidence type="ECO:0000313" key="1">
    <source>
        <dbReference type="EMBL" id="AET02881.2"/>
    </source>
</evidence>
<evidence type="ECO:0000313" key="2">
    <source>
        <dbReference type="EnsemblPlants" id="AET02881"/>
    </source>
</evidence>
<reference evidence="1 3" key="1">
    <citation type="journal article" date="2011" name="Nature">
        <title>The Medicago genome provides insight into the evolution of rhizobial symbioses.</title>
        <authorList>
            <person name="Young N.D."/>
            <person name="Debelle F."/>
            <person name="Oldroyd G.E."/>
            <person name="Geurts R."/>
            <person name="Cannon S.B."/>
            <person name="Udvardi M.K."/>
            <person name="Benedito V.A."/>
            <person name="Mayer K.F."/>
            <person name="Gouzy J."/>
            <person name="Schoof H."/>
            <person name="Van de Peer Y."/>
            <person name="Proost S."/>
            <person name="Cook D.R."/>
            <person name="Meyers B.C."/>
            <person name="Spannagl M."/>
            <person name="Cheung F."/>
            <person name="De Mita S."/>
            <person name="Krishnakumar V."/>
            <person name="Gundlach H."/>
            <person name="Zhou S."/>
            <person name="Mudge J."/>
            <person name="Bharti A.K."/>
            <person name="Murray J.D."/>
            <person name="Naoumkina M.A."/>
            <person name="Rosen B."/>
            <person name="Silverstein K.A."/>
            <person name="Tang H."/>
            <person name="Rombauts S."/>
            <person name="Zhao P.X."/>
            <person name="Zhou P."/>
            <person name="Barbe V."/>
            <person name="Bardou P."/>
            <person name="Bechner M."/>
            <person name="Bellec A."/>
            <person name="Berger A."/>
            <person name="Berges H."/>
            <person name="Bidwell S."/>
            <person name="Bisseling T."/>
            <person name="Choisne N."/>
            <person name="Couloux A."/>
            <person name="Denny R."/>
            <person name="Deshpande S."/>
            <person name="Dai X."/>
            <person name="Doyle J.J."/>
            <person name="Dudez A.M."/>
            <person name="Farmer A.D."/>
            <person name="Fouteau S."/>
            <person name="Franken C."/>
            <person name="Gibelin C."/>
            <person name="Gish J."/>
            <person name="Goldstein S."/>
            <person name="Gonzalez A.J."/>
            <person name="Green P.J."/>
            <person name="Hallab A."/>
            <person name="Hartog M."/>
            <person name="Hua A."/>
            <person name="Humphray S.J."/>
            <person name="Jeong D.H."/>
            <person name="Jing Y."/>
            <person name="Jocker A."/>
            <person name="Kenton S.M."/>
            <person name="Kim D.J."/>
            <person name="Klee K."/>
            <person name="Lai H."/>
            <person name="Lang C."/>
            <person name="Lin S."/>
            <person name="Macmil S.L."/>
            <person name="Magdelenat G."/>
            <person name="Matthews L."/>
            <person name="McCorrison J."/>
            <person name="Monaghan E.L."/>
            <person name="Mun J.H."/>
            <person name="Najar F.Z."/>
            <person name="Nicholson C."/>
            <person name="Noirot C."/>
            <person name="O'Bleness M."/>
            <person name="Paule C.R."/>
            <person name="Poulain J."/>
            <person name="Prion F."/>
            <person name="Qin B."/>
            <person name="Qu C."/>
            <person name="Retzel E.F."/>
            <person name="Riddle C."/>
            <person name="Sallet E."/>
            <person name="Samain S."/>
            <person name="Samson N."/>
            <person name="Sanders I."/>
            <person name="Saurat O."/>
            <person name="Scarpelli C."/>
            <person name="Schiex T."/>
            <person name="Segurens B."/>
            <person name="Severin A.J."/>
            <person name="Sherrier D.J."/>
            <person name="Shi R."/>
            <person name="Sims S."/>
            <person name="Singer S.R."/>
            <person name="Sinharoy S."/>
            <person name="Sterck L."/>
            <person name="Viollet A."/>
            <person name="Wang B.B."/>
            <person name="Wang K."/>
            <person name="Wang M."/>
            <person name="Wang X."/>
            <person name="Warfsmann J."/>
            <person name="Weissenbach J."/>
            <person name="White D.D."/>
            <person name="White J.D."/>
            <person name="Wiley G.B."/>
            <person name="Wincker P."/>
            <person name="Xing Y."/>
            <person name="Yang L."/>
            <person name="Yao Z."/>
            <person name="Ying F."/>
            <person name="Zhai J."/>
            <person name="Zhou L."/>
            <person name="Zuber A."/>
            <person name="Denarie J."/>
            <person name="Dixon R.A."/>
            <person name="May G.D."/>
            <person name="Schwartz D.C."/>
            <person name="Rogers J."/>
            <person name="Quetier F."/>
            <person name="Town C.D."/>
            <person name="Roe B.A."/>
        </authorList>
    </citation>
    <scope>NUCLEOTIDE SEQUENCE [LARGE SCALE GENOMIC DNA]</scope>
    <source>
        <strain evidence="1">A17</strain>
        <strain evidence="2 3">cv. Jemalong A17</strain>
    </source>
</reference>
<keyword evidence="3" id="KW-1185">Reference proteome</keyword>
<name>G7LB16_MEDTR</name>
<evidence type="ECO:0000313" key="3">
    <source>
        <dbReference type="Proteomes" id="UP000002051"/>
    </source>
</evidence>